<comment type="caution">
    <text evidence="1">The sequence shown here is derived from an EMBL/GenBank/DDBJ whole genome shotgun (WGS) entry which is preliminary data.</text>
</comment>
<proteinExistence type="predicted"/>
<evidence type="ECO:0000313" key="1">
    <source>
        <dbReference type="EMBL" id="HIV10353.1"/>
    </source>
</evidence>
<sequence>MKRIIISIAIIAMIAAAGSMAILYIGEANSRLLGQLELVEKAYSEGGDTAREIALLSRSYKSLRRVLGIIADDDDVEELGALISRLLPMLESDCDEFLAECRMIRSAAAKIYSGELPTLDKIL</sequence>
<protein>
    <submittedName>
        <fullName evidence="1">DUF4363 family protein</fullName>
    </submittedName>
</protein>
<dbReference type="EMBL" id="DVOL01000019">
    <property type="protein sequence ID" value="HIV10353.1"/>
    <property type="molecule type" value="Genomic_DNA"/>
</dbReference>
<accession>A0A9D1NQB8</accession>
<dbReference type="Proteomes" id="UP000823960">
    <property type="component" value="Unassembled WGS sequence"/>
</dbReference>
<organism evidence="1 2">
    <name type="scientific">Candidatus Faeciplasma avium</name>
    <dbReference type="NCBI Taxonomy" id="2840798"/>
    <lineage>
        <taxon>Bacteria</taxon>
        <taxon>Bacillati</taxon>
        <taxon>Bacillota</taxon>
        <taxon>Clostridia</taxon>
        <taxon>Eubacteriales</taxon>
        <taxon>Oscillospiraceae</taxon>
        <taxon>Oscillospiraceae incertae sedis</taxon>
        <taxon>Candidatus Faeciplasma</taxon>
    </lineage>
</organism>
<reference evidence="1" key="2">
    <citation type="journal article" date="2021" name="PeerJ">
        <title>Extensive microbial diversity within the chicken gut microbiome revealed by metagenomics and culture.</title>
        <authorList>
            <person name="Gilroy R."/>
            <person name="Ravi A."/>
            <person name="Getino M."/>
            <person name="Pursley I."/>
            <person name="Horton D.L."/>
            <person name="Alikhan N.F."/>
            <person name="Baker D."/>
            <person name="Gharbi K."/>
            <person name="Hall N."/>
            <person name="Watson M."/>
            <person name="Adriaenssens E.M."/>
            <person name="Foster-Nyarko E."/>
            <person name="Jarju S."/>
            <person name="Secka A."/>
            <person name="Antonio M."/>
            <person name="Oren A."/>
            <person name="Chaudhuri R.R."/>
            <person name="La Ragione R."/>
            <person name="Hildebrand F."/>
            <person name="Pallen M.J."/>
        </authorList>
    </citation>
    <scope>NUCLEOTIDE SEQUENCE</scope>
    <source>
        <strain evidence="1">1370</strain>
    </source>
</reference>
<gene>
    <name evidence="1" type="ORF">IAD28_01480</name>
</gene>
<evidence type="ECO:0000313" key="2">
    <source>
        <dbReference type="Proteomes" id="UP000823960"/>
    </source>
</evidence>
<name>A0A9D1NQB8_9FIRM</name>
<dbReference type="AlphaFoldDB" id="A0A9D1NQB8"/>
<reference evidence="1" key="1">
    <citation type="submission" date="2020-10" db="EMBL/GenBank/DDBJ databases">
        <authorList>
            <person name="Gilroy R."/>
        </authorList>
    </citation>
    <scope>NUCLEOTIDE SEQUENCE</scope>
    <source>
        <strain evidence="1">1370</strain>
    </source>
</reference>